<sequence>MQQNMCEKLLLSRFLKGLKSSNHRVVHYDVDKILKRLLQYTKHMRECSNTYKNHIGEGSKKSCRVGTRMHGSRKGQQDCPRFFGPANGRSVDDAIFEEMPGTLCGAEGKTEWMKAASQWGVSDKDRRIVCDRVISELRRLPGQHDSKLSLASSSTCVTGETLPSSYLDPPSSMFIFSFQDFDSSIDRIIEQHCVNADPVGLRGDADADVLFCYKGNDVKNVVRLRRWARYLTKKLIMGTLTNTILLIIISITKHVEKIRGDATPDTIL</sequence>
<proteinExistence type="predicted"/>
<protein>
    <submittedName>
        <fullName evidence="2">Uncharacterized protein</fullName>
    </submittedName>
</protein>
<name>A0A0N0BFL4_9HYME</name>
<feature type="region of interest" description="Disordered" evidence="1">
    <location>
        <begin position="62"/>
        <end position="82"/>
    </location>
</feature>
<dbReference type="AlphaFoldDB" id="A0A0N0BFL4"/>
<reference evidence="2 3" key="1">
    <citation type="submission" date="2015-07" db="EMBL/GenBank/DDBJ databases">
        <title>The genome of Melipona quadrifasciata.</title>
        <authorList>
            <person name="Pan H."/>
            <person name="Kapheim K."/>
        </authorList>
    </citation>
    <scope>NUCLEOTIDE SEQUENCE [LARGE SCALE GENOMIC DNA]</scope>
    <source>
        <strain evidence="2">0111107301</strain>
        <tissue evidence="2">Whole body</tissue>
    </source>
</reference>
<dbReference type="Proteomes" id="UP000053105">
    <property type="component" value="Unassembled WGS sequence"/>
</dbReference>
<evidence type="ECO:0000313" key="3">
    <source>
        <dbReference type="Proteomes" id="UP000053105"/>
    </source>
</evidence>
<organism evidence="2 3">
    <name type="scientific">Melipona quadrifasciata</name>
    <dbReference type="NCBI Taxonomy" id="166423"/>
    <lineage>
        <taxon>Eukaryota</taxon>
        <taxon>Metazoa</taxon>
        <taxon>Ecdysozoa</taxon>
        <taxon>Arthropoda</taxon>
        <taxon>Hexapoda</taxon>
        <taxon>Insecta</taxon>
        <taxon>Pterygota</taxon>
        <taxon>Neoptera</taxon>
        <taxon>Endopterygota</taxon>
        <taxon>Hymenoptera</taxon>
        <taxon>Apocrita</taxon>
        <taxon>Aculeata</taxon>
        <taxon>Apoidea</taxon>
        <taxon>Anthophila</taxon>
        <taxon>Apidae</taxon>
        <taxon>Melipona</taxon>
    </lineage>
</organism>
<gene>
    <name evidence="2" type="ORF">WN51_01241</name>
</gene>
<accession>A0A0N0BFL4</accession>
<dbReference type="EMBL" id="KQ435797">
    <property type="protein sequence ID" value="KOX73504.1"/>
    <property type="molecule type" value="Genomic_DNA"/>
</dbReference>
<keyword evidence="3" id="KW-1185">Reference proteome</keyword>
<evidence type="ECO:0000256" key="1">
    <source>
        <dbReference type="SAM" id="MobiDB-lite"/>
    </source>
</evidence>
<evidence type="ECO:0000313" key="2">
    <source>
        <dbReference type="EMBL" id="KOX73504.1"/>
    </source>
</evidence>